<dbReference type="SUPFAM" id="SSF50978">
    <property type="entry name" value="WD40 repeat-like"/>
    <property type="match status" value="1"/>
</dbReference>
<dbReference type="OrthoDB" id="273067at2759"/>
<dbReference type="PROSITE" id="PS50082">
    <property type="entry name" value="WD_REPEATS_2"/>
    <property type="match status" value="1"/>
</dbReference>
<proteinExistence type="inferred from homology"/>
<dbReference type="PANTHER" id="PTHR44411:SF1">
    <property type="entry name" value="THO COMPLEX SUBUNIT 6 HOMOLOG"/>
    <property type="match status" value="1"/>
</dbReference>
<dbReference type="GO" id="GO:0000346">
    <property type="term" value="C:transcription export complex"/>
    <property type="evidence" value="ECO:0007669"/>
    <property type="project" value="TreeGrafter"/>
</dbReference>
<dbReference type="Proteomes" id="UP001153712">
    <property type="component" value="Chromosome 9"/>
</dbReference>
<dbReference type="GO" id="GO:0000347">
    <property type="term" value="C:THO complex"/>
    <property type="evidence" value="ECO:0007669"/>
    <property type="project" value="TreeGrafter"/>
</dbReference>
<dbReference type="AlphaFoldDB" id="A0A9N9TYT4"/>
<dbReference type="Pfam" id="PF00400">
    <property type="entry name" value="WD40"/>
    <property type="match status" value="1"/>
</dbReference>
<dbReference type="Gene3D" id="2.130.10.10">
    <property type="entry name" value="YVTN repeat-like/Quinoprotein amine dehydrogenase"/>
    <property type="match status" value="1"/>
</dbReference>
<evidence type="ECO:0000256" key="3">
    <source>
        <dbReference type="ARBA" id="ARBA00022737"/>
    </source>
</evidence>
<evidence type="ECO:0008006" key="7">
    <source>
        <dbReference type="Google" id="ProtNLM"/>
    </source>
</evidence>
<comment type="similarity">
    <text evidence="1">Belongs to the WD repeat THOC6 family.</text>
</comment>
<protein>
    <recommendedName>
        <fullName evidence="7">THO complex subunit 6</fullName>
    </recommendedName>
</protein>
<evidence type="ECO:0000256" key="1">
    <source>
        <dbReference type="ARBA" id="ARBA00009728"/>
    </source>
</evidence>
<dbReference type="InterPro" id="IPR019775">
    <property type="entry name" value="WD40_repeat_CS"/>
</dbReference>
<reference evidence="5" key="1">
    <citation type="submission" date="2022-01" db="EMBL/GenBank/DDBJ databases">
        <authorList>
            <person name="King R."/>
        </authorList>
    </citation>
    <scope>NUCLEOTIDE SEQUENCE</scope>
</reference>
<evidence type="ECO:0000313" key="6">
    <source>
        <dbReference type="Proteomes" id="UP001153712"/>
    </source>
</evidence>
<evidence type="ECO:0000313" key="5">
    <source>
        <dbReference type="EMBL" id="CAG9865527.1"/>
    </source>
</evidence>
<evidence type="ECO:0000256" key="2">
    <source>
        <dbReference type="ARBA" id="ARBA00022574"/>
    </source>
</evidence>
<dbReference type="InterPro" id="IPR036322">
    <property type="entry name" value="WD40_repeat_dom_sf"/>
</dbReference>
<dbReference type="GO" id="GO:0006406">
    <property type="term" value="P:mRNA export from nucleus"/>
    <property type="evidence" value="ECO:0007669"/>
    <property type="project" value="TreeGrafter"/>
</dbReference>
<dbReference type="InterPro" id="IPR042626">
    <property type="entry name" value="THOC6"/>
</dbReference>
<keyword evidence="2 4" id="KW-0853">WD repeat</keyword>
<name>A0A9N9TYT4_PHYSR</name>
<dbReference type="InterPro" id="IPR001680">
    <property type="entry name" value="WD40_rpt"/>
</dbReference>
<keyword evidence="6" id="KW-1185">Reference proteome</keyword>
<sequence length="326" mass="36623">MLTKDFYSTILSQTFSPCGNYLIAGDTYGRISVFNLSKIVQTDVVLNKEDLTPRNKITINENGQINSLLSTPSFLLVGVSDILGYNWKTIKSTTVQKPQPDWRIEIPNRKDSFENADINVMIHDKEKNHIFIGCGNNNIYVFDLETRRLLKTLNKHTDYLHSLCNNGTDLISGGEDGVVNLWDIRTYKLTNKIVPHSNEAVARPELGKWIGGVSANEDYILCGGGPKLSLWHYRFLTNSTVFPINDRGIHVAEIHKEKILAGGKSRLFYQMSFVGEIVAEIAVSAVTTYSIAHQEHPFNTLCLAGSSPKIDVCANFMYKNQQLSLY</sequence>
<dbReference type="SMART" id="SM00320">
    <property type="entry name" value="WD40"/>
    <property type="match status" value="2"/>
</dbReference>
<keyword evidence="3" id="KW-0677">Repeat</keyword>
<gene>
    <name evidence="5" type="ORF">PHYEVI_LOCUS11758</name>
</gene>
<dbReference type="EMBL" id="OU900102">
    <property type="protein sequence ID" value="CAG9865527.1"/>
    <property type="molecule type" value="Genomic_DNA"/>
</dbReference>
<accession>A0A9N9TYT4</accession>
<dbReference type="InterPro" id="IPR015943">
    <property type="entry name" value="WD40/YVTN_repeat-like_dom_sf"/>
</dbReference>
<feature type="repeat" description="WD" evidence="4">
    <location>
        <begin position="153"/>
        <end position="192"/>
    </location>
</feature>
<dbReference type="PANTHER" id="PTHR44411">
    <property type="entry name" value="THO COMPLEX SUBUNIT 6 HOMOLOG"/>
    <property type="match status" value="1"/>
</dbReference>
<evidence type="ECO:0000256" key="4">
    <source>
        <dbReference type="PROSITE-ProRule" id="PRU00221"/>
    </source>
</evidence>
<dbReference type="PROSITE" id="PS00678">
    <property type="entry name" value="WD_REPEATS_1"/>
    <property type="match status" value="1"/>
</dbReference>
<organism evidence="5 6">
    <name type="scientific">Phyllotreta striolata</name>
    <name type="common">Striped flea beetle</name>
    <name type="synonym">Crioceris striolata</name>
    <dbReference type="NCBI Taxonomy" id="444603"/>
    <lineage>
        <taxon>Eukaryota</taxon>
        <taxon>Metazoa</taxon>
        <taxon>Ecdysozoa</taxon>
        <taxon>Arthropoda</taxon>
        <taxon>Hexapoda</taxon>
        <taxon>Insecta</taxon>
        <taxon>Pterygota</taxon>
        <taxon>Neoptera</taxon>
        <taxon>Endopterygota</taxon>
        <taxon>Coleoptera</taxon>
        <taxon>Polyphaga</taxon>
        <taxon>Cucujiformia</taxon>
        <taxon>Chrysomeloidea</taxon>
        <taxon>Chrysomelidae</taxon>
        <taxon>Galerucinae</taxon>
        <taxon>Alticini</taxon>
        <taxon>Phyllotreta</taxon>
    </lineage>
</organism>